<gene>
    <name evidence="1" type="ORF">VNO77_04034</name>
</gene>
<organism evidence="1 2">
    <name type="scientific">Canavalia gladiata</name>
    <name type="common">Sword bean</name>
    <name type="synonym">Dolichos gladiatus</name>
    <dbReference type="NCBI Taxonomy" id="3824"/>
    <lineage>
        <taxon>Eukaryota</taxon>
        <taxon>Viridiplantae</taxon>
        <taxon>Streptophyta</taxon>
        <taxon>Embryophyta</taxon>
        <taxon>Tracheophyta</taxon>
        <taxon>Spermatophyta</taxon>
        <taxon>Magnoliopsida</taxon>
        <taxon>eudicotyledons</taxon>
        <taxon>Gunneridae</taxon>
        <taxon>Pentapetalae</taxon>
        <taxon>rosids</taxon>
        <taxon>fabids</taxon>
        <taxon>Fabales</taxon>
        <taxon>Fabaceae</taxon>
        <taxon>Papilionoideae</taxon>
        <taxon>50 kb inversion clade</taxon>
        <taxon>NPAAA clade</taxon>
        <taxon>indigoferoid/millettioid clade</taxon>
        <taxon>Phaseoleae</taxon>
        <taxon>Canavalia</taxon>
    </lineage>
</organism>
<sequence length="170" mass="18889">MNPFGISDRSTTKKALTCLQISLNSDPITLDTSVRRRLDGWYSYDLDLACMFFWSVHSIPVQESSSEGYSACLAYTSARRKGGGALQKMSAVPYAKEDRSKAEGGLKVDVEPIYHWDFGMESLMPDYLVSFLSCGNASLKCSSQASLNLYWLRMKGRITVAIDSACDLRP</sequence>
<dbReference type="Proteomes" id="UP001367508">
    <property type="component" value="Unassembled WGS sequence"/>
</dbReference>
<evidence type="ECO:0000313" key="2">
    <source>
        <dbReference type="Proteomes" id="UP001367508"/>
    </source>
</evidence>
<protein>
    <submittedName>
        <fullName evidence="1">Uncharacterized protein</fullName>
    </submittedName>
</protein>
<dbReference type="AlphaFoldDB" id="A0AAN9RCT2"/>
<dbReference type="EMBL" id="JAYMYQ010000001">
    <property type="protein sequence ID" value="KAK7361938.1"/>
    <property type="molecule type" value="Genomic_DNA"/>
</dbReference>
<accession>A0AAN9RCT2</accession>
<proteinExistence type="predicted"/>
<reference evidence="1 2" key="1">
    <citation type="submission" date="2024-01" db="EMBL/GenBank/DDBJ databases">
        <title>The genomes of 5 underutilized Papilionoideae crops provide insights into root nodulation and disease resistanc.</title>
        <authorList>
            <person name="Jiang F."/>
        </authorList>
    </citation>
    <scope>NUCLEOTIDE SEQUENCE [LARGE SCALE GENOMIC DNA]</scope>
    <source>
        <strain evidence="1">LVBAO_FW01</strain>
        <tissue evidence="1">Leaves</tissue>
    </source>
</reference>
<evidence type="ECO:0000313" key="1">
    <source>
        <dbReference type="EMBL" id="KAK7361938.1"/>
    </source>
</evidence>
<name>A0AAN9RCT2_CANGL</name>
<comment type="caution">
    <text evidence="1">The sequence shown here is derived from an EMBL/GenBank/DDBJ whole genome shotgun (WGS) entry which is preliminary data.</text>
</comment>
<keyword evidence="2" id="KW-1185">Reference proteome</keyword>